<gene>
    <name evidence="2" type="ORF">CFP56_010064</name>
</gene>
<proteinExistence type="predicted"/>
<dbReference type="InterPro" id="IPR035513">
    <property type="entry name" value="Invertase/methylesterase_inhib"/>
</dbReference>
<dbReference type="Proteomes" id="UP000237347">
    <property type="component" value="Unassembled WGS sequence"/>
</dbReference>
<keyword evidence="1" id="KW-0732">Signal</keyword>
<organism evidence="2 3">
    <name type="scientific">Quercus suber</name>
    <name type="common">Cork oak</name>
    <dbReference type="NCBI Taxonomy" id="58331"/>
    <lineage>
        <taxon>Eukaryota</taxon>
        <taxon>Viridiplantae</taxon>
        <taxon>Streptophyta</taxon>
        <taxon>Embryophyta</taxon>
        <taxon>Tracheophyta</taxon>
        <taxon>Spermatophyta</taxon>
        <taxon>Magnoliopsida</taxon>
        <taxon>eudicotyledons</taxon>
        <taxon>Gunneridae</taxon>
        <taxon>Pentapetalae</taxon>
        <taxon>rosids</taxon>
        <taxon>fabids</taxon>
        <taxon>Fagales</taxon>
        <taxon>Fagaceae</taxon>
        <taxon>Quercus</taxon>
    </lineage>
</organism>
<evidence type="ECO:0000256" key="1">
    <source>
        <dbReference type="SAM" id="SignalP"/>
    </source>
</evidence>
<sequence length="127" mass="13670">MASPISCLSILIIPLLVTSLFYDVSNADQSLVEKVCTASMDRDYCRSVLLSDPEGLTNVLYRLGLVATSASLKIIPGVNGEIGNVLIGIKDSDTRNRVQGCQTDIDSINEDMRQANTYAGVTSINID</sequence>
<protein>
    <recommendedName>
        <fullName evidence="4">Pectinesterase inhibitor domain-containing protein</fullName>
    </recommendedName>
</protein>
<evidence type="ECO:0008006" key="4">
    <source>
        <dbReference type="Google" id="ProtNLM"/>
    </source>
</evidence>
<feature type="chain" id="PRO_5043441014" description="Pectinesterase inhibitor domain-containing protein" evidence="1">
    <location>
        <begin position="28"/>
        <end position="127"/>
    </location>
</feature>
<accession>A0AAW0L0G6</accession>
<evidence type="ECO:0000313" key="3">
    <source>
        <dbReference type="Proteomes" id="UP000237347"/>
    </source>
</evidence>
<dbReference type="AlphaFoldDB" id="A0AAW0L0G6"/>
<dbReference type="EMBL" id="PKMF04000176">
    <property type="protein sequence ID" value="KAK7845034.1"/>
    <property type="molecule type" value="Genomic_DNA"/>
</dbReference>
<dbReference type="Gene3D" id="1.20.140.40">
    <property type="entry name" value="Invertase/pectin methylesterase inhibitor family protein"/>
    <property type="match status" value="1"/>
</dbReference>
<reference evidence="2 3" key="1">
    <citation type="journal article" date="2018" name="Sci. Data">
        <title>The draft genome sequence of cork oak.</title>
        <authorList>
            <person name="Ramos A.M."/>
            <person name="Usie A."/>
            <person name="Barbosa P."/>
            <person name="Barros P.M."/>
            <person name="Capote T."/>
            <person name="Chaves I."/>
            <person name="Simoes F."/>
            <person name="Abreu I."/>
            <person name="Carrasquinho I."/>
            <person name="Faro C."/>
            <person name="Guimaraes J.B."/>
            <person name="Mendonca D."/>
            <person name="Nobrega F."/>
            <person name="Rodrigues L."/>
            <person name="Saibo N.J.M."/>
            <person name="Varela M.C."/>
            <person name="Egas C."/>
            <person name="Matos J."/>
            <person name="Miguel C.M."/>
            <person name="Oliveira M.M."/>
            <person name="Ricardo C.P."/>
            <person name="Goncalves S."/>
        </authorList>
    </citation>
    <scope>NUCLEOTIDE SEQUENCE [LARGE SCALE GENOMIC DNA]</scope>
    <source>
        <strain evidence="3">cv. HL8</strain>
    </source>
</reference>
<evidence type="ECO:0000313" key="2">
    <source>
        <dbReference type="EMBL" id="KAK7845034.1"/>
    </source>
</evidence>
<keyword evidence="3" id="KW-1185">Reference proteome</keyword>
<name>A0AAW0L0G6_QUESU</name>
<dbReference type="SUPFAM" id="SSF101148">
    <property type="entry name" value="Plant invertase/pectin methylesterase inhibitor"/>
    <property type="match status" value="1"/>
</dbReference>
<feature type="signal peptide" evidence="1">
    <location>
        <begin position="1"/>
        <end position="27"/>
    </location>
</feature>
<comment type="caution">
    <text evidence="2">The sequence shown here is derived from an EMBL/GenBank/DDBJ whole genome shotgun (WGS) entry which is preliminary data.</text>
</comment>